<name>A0A0D7WUJ9_9BACL</name>
<gene>
    <name evidence="1" type="ORF">QD47_28475</name>
</gene>
<proteinExistence type="predicted"/>
<sequence length="64" mass="7275">MTKLLEGKDSGLLSRKLATIMIDIPEMKEISWEDLISNISRSGYLSMLKELEIEHKNVKEAALI</sequence>
<reference evidence="1 2" key="1">
    <citation type="submission" date="2014-11" db="EMBL/GenBank/DDBJ databases">
        <title>Draft Genome Sequences of Paenibacillus polymyxa NRRL B-30509 and Paenibacillus terrae NRRL B-30644, Strains from a Poultry Environment that Produce Tridecaptin A and Paenicidins.</title>
        <authorList>
            <person name="van Belkum M.J."/>
            <person name="Lohans C.T."/>
            <person name="Vederas J.C."/>
        </authorList>
    </citation>
    <scope>NUCLEOTIDE SEQUENCE [LARGE SCALE GENOMIC DNA]</scope>
    <source>
        <strain evidence="1 2">NRRL B-30644</strain>
    </source>
</reference>
<protein>
    <submittedName>
        <fullName evidence="1">Uncharacterized protein</fullName>
    </submittedName>
</protein>
<organism evidence="1 2">
    <name type="scientific">Paenibacillus terrae</name>
    <dbReference type="NCBI Taxonomy" id="159743"/>
    <lineage>
        <taxon>Bacteria</taxon>
        <taxon>Bacillati</taxon>
        <taxon>Bacillota</taxon>
        <taxon>Bacilli</taxon>
        <taxon>Bacillales</taxon>
        <taxon>Paenibacillaceae</taxon>
        <taxon>Paenibacillus</taxon>
    </lineage>
</organism>
<dbReference type="Proteomes" id="UP000032534">
    <property type="component" value="Unassembled WGS sequence"/>
</dbReference>
<keyword evidence="2" id="KW-1185">Reference proteome</keyword>
<comment type="caution">
    <text evidence="1">The sequence shown here is derived from an EMBL/GenBank/DDBJ whole genome shotgun (WGS) entry which is preliminary data.</text>
</comment>
<evidence type="ECO:0000313" key="2">
    <source>
        <dbReference type="Proteomes" id="UP000032534"/>
    </source>
</evidence>
<dbReference type="AlphaFoldDB" id="A0A0D7WUJ9"/>
<dbReference type="EMBL" id="JTHP01000127">
    <property type="protein sequence ID" value="KJD42388.1"/>
    <property type="molecule type" value="Genomic_DNA"/>
</dbReference>
<accession>A0A0D7WUJ9</accession>
<evidence type="ECO:0000313" key="1">
    <source>
        <dbReference type="EMBL" id="KJD42388.1"/>
    </source>
</evidence>
<dbReference type="PATRIC" id="fig|159743.3.peg.6354"/>